<dbReference type="InterPro" id="IPR006303">
    <property type="entry name" value="FliR"/>
</dbReference>
<dbReference type="PANTHER" id="PTHR30065">
    <property type="entry name" value="FLAGELLAR BIOSYNTHETIC PROTEIN FLIR"/>
    <property type="match status" value="1"/>
</dbReference>
<evidence type="ECO:0000256" key="6">
    <source>
        <dbReference type="ARBA" id="ARBA00022989"/>
    </source>
</evidence>
<evidence type="ECO:0000313" key="11">
    <source>
        <dbReference type="EMBL" id="SJZ64483.1"/>
    </source>
</evidence>
<evidence type="ECO:0000256" key="10">
    <source>
        <dbReference type="RuleBase" id="RU362071"/>
    </source>
</evidence>
<dbReference type="PANTHER" id="PTHR30065:SF1">
    <property type="entry name" value="SURFACE PRESENTATION OF ANTIGENS PROTEIN SPAR"/>
    <property type="match status" value="1"/>
</dbReference>
<evidence type="ECO:0000256" key="8">
    <source>
        <dbReference type="ARBA" id="ARBA00023143"/>
    </source>
</evidence>
<dbReference type="EMBL" id="FUWM01000010">
    <property type="protein sequence ID" value="SJZ64483.1"/>
    <property type="molecule type" value="Genomic_DNA"/>
</dbReference>
<evidence type="ECO:0000256" key="4">
    <source>
        <dbReference type="ARBA" id="ARBA00022475"/>
    </source>
</evidence>
<feature type="transmembrane region" description="Helical" evidence="10">
    <location>
        <begin position="180"/>
        <end position="203"/>
    </location>
</feature>
<comment type="caution">
    <text evidence="10">Lacks conserved residue(s) required for the propagation of feature annotation.</text>
</comment>
<dbReference type="PRINTS" id="PR00953">
    <property type="entry name" value="TYPE3IMRPROT"/>
</dbReference>
<evidence type="ECO:0000256" key="9">
    <source>
        <dbReference type="NCBIfam" id="TIGR01400"/>
    </source>
</evidence>
<name>A0A1T4MC00_9FIRM</name>
<dbReference type="RefSeq" id="WP_078809906.1">
    <property type="nucleotide sequence ID" value="NZ_FUWM01000010.1"/>
</dbReference>
<dbReference type="NCBIfam" id="TIGR01400">
    <property type="entry name" value="fliR"/>
    <property type="match status" value="1"/>
</dbReference>
<dbReference type="GO" id="GO:0044780">
    <property type="term" value="P:bacterial-type flagellum assembly"/>
    <property type="evidence" value="ECO:0007669"/>
    <property type="project" value="UniProtKB-UniRule"/>
</dbReference>
<dbReference type="STRING" id="142842.SAMN02745118_01429"/>
<accession>A0A1T4MC00</accession>
<organism evidence="11 12">
    <name type="scientific">Selenihalanaerobacter shriftii</name>
    <dbReference type="NCBI Taxonomy" id="142842"/>
    <lineage>
        <taxon>Bacteria</taxon>
        <taxon>Bacillati</taxon>
        <taxon>Bacillota</taxon>
        <taxon>Clostridia</taxon>
        <taxon>Halanaerobiales</taxon>
        <taxon>Halobacteroidaceae</taxon>
        <taxon>Selenihalanaerobacter</taxon>
    </lineage>
</organism>
<dbReference type="AlphaFoldDB" id="A0A1T4MC00"/>
<proteinExistence type="inferred from homology"/>
<keyword evidence="6 10" id="KW-1133">Transmembrane helix</keyword>
<dbReference type="Pfam" id="PF01311">
    <property type="entry name" value="Bac_export_1"/>
    <property type="match status" value="1"/>
</dbReference>
<comment type="function">
    <text evidence="1 10">Role in flagellar biosynthesis.</text>
</comment>
<feature type="transmembrane region" description="Helical" evidence="10">
    <location>
        <begin position="209"/>
        <end position="237"/>
    </location>
</feature>
<dbReference type="GO" id="GO:0005886">
    <property type="term" value="C:plasma membrane"/>
    <property type="evidence" value="ECO:0007669"/>
    <property type="project" value="UniProtKB-SubCell"/>
</dbReference>
<dbReference type="Proteomes" id="UP000190625">
    <property type="component" value="Unassembled WGS sequence"/>
</dbReference>
<evidence type="ECO:0000256" key="7">
    <source>
        <dbReference type="ARBA" id="ARBA00023136"/>
    </source>
</evidence>
<feature type="transmembrane region" description="Helical" evidence="10">
    <location>
        <begin position="6"/>
        <end position="26"/>
    </location>
</feature>
<comment type="subcellular location">
    <subcellularLocation>
        <location evidence="10">Cell membrane</location>
        <topology evidence="10">Multi-pass membrane protein</topology>
    </subcellularLocation>
    <subcellularLocation>
        <location evidence="10">Bacterial flagellum basal body</location>
    </subcellularLocation>
</comment>
<evidence type="ECO:0000256" key="2">
    <source>
        <dbReference type="ARBA" id="ARBA00009772"/>
    </source>
</evidence>
<keyword evidence="12" id="KW-1185">Reference proteome</keyword>
<keyword evidence="11" id="KW-0966">Cell projection</keyword>
<keyword evidence="11" id="KW-0969">Cilium</keyword>
<keyword evidence="11" id="KW-0282">Flagellum</keyword>
<feature type="transmembrane region" description="Helical" evidence="10">
    <location>
        <begin position="66"/>
        <end position="90"/>
    </location>
</feature>
<keyword evidence="7 10" id="KW-0472">Membrane</keyword>
<gene>
    <name evidence="11" type="ORF">SAMN02745118_01429</name>
</gene>
<evidence type="ECO:0000313" key="12">
    <source>
        <dbReference type="Proteomes" id="UP000190625"/>
    </source>
</evidence>
<dbReference type="InterPro" id="IPR002010">
    <property type="entry name" value="T3SS_IM_R"/>
</dbReference>
<evidence type="ECO:0000256" key="3">
    <source>
        <dbReference type="ARBA" id="ARBA00021717"/>
    </source>
</evidence>
<evidence type="ECO:0000256" key="5">
    <source>
        <dbReference type="ARBA" id="ARBA00022692"/>
    </source>
</evidence>
<keyword evidence="5 10" id="KW-0812">Transmembrane</keyword>
<keyword evidence="4 10" id="KW-1003">Cell membrane</keyword>
<dbReference type="GO" id="GO:0006605">
    <property type="term" value="P:protein targeting"/>
    <property type="evidence" value="ECO:0007669"/>
    <property type="project" value="UniProtKB-UniRule"/>
</dbReference>
<keyword evidence="8 10" id="KW-0975">Bacterial flagellum</keyword>
<reference evidence="12" key="1">
    <citation type="submission" date="2017-02" db="EMBL/GenBank/DDBJ databases">
        <authorList>
            <person name="Varghese N."/>
            <person name="Submissions S."/>
        </authorList>
    </citation>
    <scope>NUCLEOTIDE SEQUENCE [LARGE SCALE GENOMIC DNA]</scope>
    <source>
        <strain evidence="12">ATCC BAA-73</strain>
    </source>
</reference>
<sequence length="258" mass="28747">MDLAFMQMIYHSSLIMVRITGLFMLVPFYGSRVIPKRIRIGLALLLTVVLRNVVSNNNLELPANILYLSFDILTEVSIGLILGFIVLLLFTSIQLAGQFMDMRMGFALANVMDPQNGNPSALTGQFKNILATLLFLVINGHHYLLRALHKSFKIIPLTKLRFSEVLLEEMLKIIGELFPVAFKIALPVMAVLFLTDIAFGLVARAVPQINIFVVGLPTKILVGMLLLSVSIPIYISLMKGLFKDVFMDLNNIINILGN</sequence>
<dbReference type="OrthoDB" id="9807748at2"/>
<dbReference type="GO" id="GO:0009425">
    <property type="term" value="C:bacterial-type flagellum basal body"/>
    <property type="evidence" value="ECO:0007669"/>
    <property type="project" value="UniProtKB-SubCell"/>
</dbReference>
<protein>
    <recommendedName>
        <fullName evidence="3 9">Flagellar biosynthetic protein FliR</fullName>
    </recommendedName>
</protein>
<comment type="similarity">
    <text evidence="2 10">Belongs to the FliR/MopE/SpaR family.</text>
</comment>
<evidence type="ECO:0000256" key="1">
    <source>
        <dbReference type="ARBA" id="ARBA00002578"/>
    </source>
</evidence>